<dbReference type="InterPro" id="IPR002575">
    <property type="entry name" value="Aminoglycoside_PTrfase"/>
</dbReference>
<dbReference type="SUPFAM" id="SSF56112">
    <property type="entry name" value="Protein kinase-like (PK-like)"/>
    <property type="match status" value="1"/>
</dbReference>
<dbReference type="Pfam" id="PF01636">
    <property type="entry name" value="APH"/>
    <property type="match status" value="1"/>
</dbReference>
<name>A0ABV5DW47_9ACTN</name>
<keyword evidence="3" id="KW-1185">Reference proteome</keyword>
<evidence type="ECO:0000313" key="2">
    <source>
        <dbReference type="EMBL" id="MFB8768816.1"/>
    </source>
</evidence>
<dbReference type="EMBL" id="JAYMRS010000004">
    <property type="protein sequence ID" value="MFB8768816.1"/>
    <property type="molecule type" value="Genomic_DNA"/>
</dbReference>
<sequence length="314" mass="35519">MSEWELIKDRTASSGAVWRSPDGRWFKRTGGPEVTEEARYQTLLSELGFPVPRPERIGIEHGREYFVEAGAGHHTLHELALEQGRTNGGKVDDALIDRAAATSAKLLRAQAENPLPTSEDALRSWFSKAGFVEIVFSENPDLDTPRVRSLIDAMVDRLSAVPMCHSHLDYGLPNVFDDVVIDWQHHGPAPLGYDVYPMLDIAAFKGGDRGYAFTPEQRSRYVEALDHVAEDVTGHPLSPHLGDFLFVKCFFFLALIRPRPEHHVRPGKYEKWMYRRKLLTLGIEEYANSWKIDTGKFPKLSDFSRGRKGPDPRP</sequence>
<organism evidence="2 3">
    <name type="scientific">Nocardiopsis alba</name>
    <dbReference type="NCBI Taxonomy" id="53437"/>
    <lineage>
        <taxon>Bacteria</taxon>
        <taxon>Bacillati</taxon>
        <taxon>Actinomycetota</taxon>
        <taxon>Actinomycetes</taxon>
        <taxon>Streptosporangiales</taxon>
        <taxon>Nocardiopsidaceae</taxon>
        <taxon>Nocardiopsis</taxon>
    </lineage>
</organism>
<protein>
    <submittedName>
        <fullName evidence="2">Phosphotransferase</fullName>
    </submittedName>
</protein>
<proteinExistence type="predicted"/>
<accession>A0ABV5DW47</accession>
<reference evidence="2 3" key="1">
    <citation type="submission" date="2024-01" db="EMBL/GenBank/DDBJ databases">
        <title>Genome mining of biosynthetic gene clusters to explore secondary metabolites of Streptomyces sp.</title>
        <authorList>
            <person name="Baig A."/>
            <person name="Ajitkumar Shintre N."/>
            <person name="Kumar H."/>
            <person name="Anbarasu A."/>
            <person name="Ramaiah S."/>
        </authorList>
    </citation>
    <scope>NUCLEOTIDE SEQUENCE [LARGE SCALE GENOMIC DNA]</scope>
    <source>
        <strain evidence="2 3">A01</strain>
    </source>
</reference>
<dbReference type="InterPro" id="IPR011009">
    <property type="entry name" value="Kinase-like_dom_sf"/>
</dbReference>
<evidence type="ECO:0000313" key="3">
    <source>
        <dbReference type="Proteomes" id="UP001585053"/>
    </source>
</evidence>
<gene>
    <name evidence="2" type="ORF">VSQ78_13985</name>
</gene>
<dbReference type="Proteomes" id="UP001585053">
    <property type="component" value="Unassembled WGS sequence"/>
</dbReference>
<dbReference type="RefSeq" id="WP_376737396.1">
    <property type="nucleotide sequence ID" value="NZ_JAYMRS010000004.1"/>
</dbReference>
<evidence type="ECO:0000259" key="1">
    <source>
        <dbReference type="Pfam" id="PF01636"/>
    </source>
</evidence>
<comment type="caution">
    <text evidence="2">The sequence shown here is derived from an EMBL/GenBank/DDBJ whole genome shotgun (WGS) entry which is preliminary data.</text>
</comment>
<feature type="domain" description="Aminoglycoside phosphotransferase" evidence="1">
    <location>
        <begin position="32"/>
        <end position="207"/>
    </location>
</feature>